<feature type="compositionally biased region" description="Basic residues" evidence="5">
    <location>
        <begin position="48"/>
        <end position="57"/>
    </location>
</feature>
<accession>A0A642URR9</accession>
<dbReference type="PANTHER" id="PTHR14052">
    <property type="entry name" value="ORIGIN RECOGNITION COMPLEX SUBUNIT 2"/>
    <property type="match status" value="1"/>
</dbReference>
<dbReference type="GO" id="GO:0005664">
    <property type="term" value="C:nuclear origin of replication recognition complex"/>
    <property type="evidence" value="ECO:0007669"/>
    <property type="project" value="TreeGrafter"/>
</dbReference>
<feature type="compositionally biased region" description="Polar residues" evidence="5">
    <location>
        <begin position="211"/>
        <end position="225"/>
    </location>
</feature>
<sequence>MDEILSSPTKVVPRRSVSRDSQSPSKSPRSPALRGVPAGLPQSPQKPKLGRNGRRSPSKPQTNGVLLHDKSPQSLQVESYVEEDVSTVTKTAVKVTTTKRGRRVKLRKYVSDDDDADSEFDSSHSEGDNDDKDNDIDDIDDDDDPAVDDLDVDDLAVETTKPRTTRSKSPSKSPSRAKSTSTTPKPAGARGSRGAGRPSKAHGVVVESIFTDLNSPKQFSSSPSKESFLEKLRQSSTNTDTRSSLLTTYETQFRKATSEFGRRDIISGIKRPSQQQIDAEAEERRKQYRPLPVPELDRTTGKIDESWFDENFTSEPALPELKVGITSITHDAPKGIQDYRAVYLEGAEGYFEQNSIRGINSNHGVGLAPQLDYDDYMRYTEIGDAVTASARAQLREVHRSLFPQWCFELSQGFSLNFYGVGSKLDILNQFISDYIAGWLANMYPDDDVNTKYLVINGFNPKVKLKDVITSITDVFRDHYPQETALKFPKYVTETVPFLIRLIERYRTQPVQRPSIVILIHNIDGEGLRDDKDQRLLSELAALPEVYLLSSTHTVNAALLWDSARAKNFNWVWHDLTTYDPYTVESSFKDVLALGHSKNHGGGTGSKFVLKSLSPNARNLYKVTLEMQLEVVSNHNVKGKSGLKGSLRLSMLFDDVYQRCLAAMVVSSTMQFRNLLKEFIDHKMLKLVVDKLGDERLYVPFSVLEMERLLHDEFK</sequence>
<feature type="compositionally biased region" description="Polar residues" evidence="5">
    <location>
        <begin position="19"/>
        <end position="28"/>
    </location>
</feature>
<dbReference type="GeneID" id="54780824"/>
<dbReference type="OrthoDB" id="346673at2759"/>
<dbReference type="EMBL" id="SWFT01000065">
    <property type="protein sequence ID" value="KAA8903951.1"/>
    <property type="molecule type" value="Genomic_DNA"/>
</dbReference>
<dbReference type="InterPro" id="IPR007220">
    <property type="entry name" value="ORC2"/>
</dbReference>
<evidence type="ECO:0000256" key="3">
    <source>
        <dbReference type="ARBA" id="ARBA00022705"/>
    </source>
</evidence>
<dbReference type="GO" id="GO:0006260">
    <property type="term" value="P:DNA replication"/>
    <property type="evidence" value="ECO:0007669"/>
    <property type="project" value="UniProtKB-KW"/>
</dbReference>
<feature type="region of interest" description="Disordered" evidence="5">
    <location>
        <begin position="1"/>
        <end position="240"/>
    </location>
</feature>
<name>A0A642URR9_DIURU</name>
<dbReference type="GO" id="GO:0003688">
    <property type="term" value="F:DNA replication origin binding"/>
    <property type="evidence" value="ECO:0007669"/>
    <property type="project" value="TreeGrafter"/>
</dbReference>
<evidence type="ECO:0000256" key="4">
    <source>
        <dbReference type="ARBA" id="ARBA00023242"/>
    </source>
</evidence>
<dbReference type="InterPro" id="IPR056773">
    <property type="entry name" value="WHD_ORC2"/>
</dbReference>
<evidence type="ECO:0000313" key="9">
    <source>
        <dbReference type="Proteomes" id="UP000449547"/>
    </source>
</evidence>
<comment type="caution">
    <text evidence="8">The sequence shown here is derived from an EMBL/GenBank/DDBJ whole genome shotgun (WGS) entry which is preliminary data.</text>
</comment>
<comment type="similarity">
    <text evidence="2">Belongs to the ORC2 family.</text>
</comment>
<proteinExistence type="inferred from homology"/>
<evidence type="ECO:0000256" key="1">
    <source>
        <dbReference type="ARBA" id="ARBA00004123"/>
    </source>
</evidence>
<dbReference type="RefSeq" id="XP_034013096.1">
    <property type="nucleotide sequence ID" value="XM_034154796.1"/>
</dbReference>
<feature type="compositionally biased region" description="Basic residues" evidence="5">
    <location>
        <begin position="97"/>
        <end position="108"/>
    </location>
</feature>
<dbReference type="InterPro" id="IPR056772">
    <property type="entry name" value="RecA-like_ORC2"/>
</dbReference>
<gene>
    <name evidence="8" type="ORF">DIURU_002173</name>
</gene>
<evidence type="ECO:0000313" key="8">
    <source>
        <dbReference type="EMBL" id="KAA8903951.1"/>
    </source>
</evidence>
<evidence type="ECO:0000256" key="2">
    <source>
        <dbReference type="ARBA" id="ARBA00007421"/>
    </source>
</evidence>
<comment type="subcellular location">
    <subcellularLocation>
        <location evidence="1">Nucleus</location>
    </subcellularLocation>
</comment>
<feature type="domain" description="Origin recognition complex subunit 2 RecA-like" evidence="6">
    <location>
        <begin position="391"/>
        <end position="575"/>
    </location>
</feature>
<dbReference type="Proteomes" id="UP000449547">
    <property type="component" value="Unassembled WGS sequence"/>
</dbReference>
<keyword evidence="3" id="KW-0235">DNA replication</keyword>
<feature type="compositionally biased region" description="Low complexity" evidence="5">
    <location>
        <begin position="86"/>
        <end position="96"/>
    </location>
</feature>
<feature type="domain" description="Origin recognition complex subunit 2 winged-helix" evidence="7">
    <location>
        <begin position="645"/>
        <end position="701"/>
    </location>
</feature>
<dbReference type="VEuPathDB" id="FungiDB:DIURU_002173"/>
<keyword evidence="4" id="KW-0539">Nucleus</keyword>
<evidence type="ECO:0000259" key="6">
    <source>
        <dbReference type="Pfam" id="PF04084"/>
    </source>
</evidence>
<dbReference type="PANTHER" id="PTHR14052:SF0">
    <property type="entry name" value="ORIGIN RECOGNITION COMPLEX SUBUNIT 2"/>
    <property type="match status" value="1"/>
</dbReference>
<dbReference type="Pfam" id="PF04084">
    <property type="entry name" value="RecA-like_ORC2"/>
    <property type="match status" value="1"/>
</dbReference>
<evidence type="ECO:0000259" key="7">
    <source>
        <dbReference type="Pfam" id="PF24882"/>
    </source>
</evidence>
<dbReference type="AlphaFoldDB" id="A0A642URR9"/>
<protein>
    <recommendedName>
        <fullName evidence="10">Origin recognition complex subunit 2</fullName>
    </recommendedName>
</protein>
<dbReference type="Pfam" id="PF24882">
    <property type="entry name" value="WHD_ORC2"/>
    <property type="match status" value="1"/>
</dbReference>
<evidence type="ECO:0000256" key="5">
    <source>
        <dbReference type="SAM" id="MobiDB-lite"/>
    </source>
</evidence>
<feature type="compositionally biased region" description="Low complexity" evidence="5">
    <location>
        <begin position="167"/>
        <end position="198"/>
    </location>
</feature>
<organism evidence="8 9">
    <name type="scientific">Diutina rugosa</name>
    <name type="common">Yeast</name>
    <name type="synonym">Candida rugosa</name>
    <dbReference type="NCBI Taxonomy" id="5481"/>
    <lineage>
        <taxon>Eukaryota</taxon>
        <taxon>Fungi</taxon>
        <taxon>Dikarya</taxon>
        <taxon>Ascomycota</taxon>
        <taxon>Saccharomycotina</taxon>
        <taxon>Pichiomycetes</taxon>
        <taxon>Debaryomycetaceae</taxon>
        <taxon>Diutina</taxon>
    </lineage>
</organism>
<evidence type="ECO:0008006" key="10">
    <source>
        <dbReference type="Google" id="ProtNLM"/>
    </source>
</evidence>
<feature type="compositionally biased region" description="Acidic residues" evidence="5">
    <location>
        <begin position="128"/>
        <end position="156"/>
    </location>
</feature>
<reference evidence="8 9" key="1">
    <citation type="submission" date="2019-07" db="EMBL/GenBank/DDBJ databases">
        <title>Genome assembly of two rare yeast pathogens: Diutina rugosa and Trichomonascus ciferrii.</title>
        <authorList>
            <person name="Mixao V."/>
            <person name="Saus E."/>
            <person name="Hansen A."/>
            <person name="Lass-Flor C."/>
            <person name="Gabaldon T."/>
        </authorList>
    </citation>
    <scope>NUCLEOTIDE SEQUENCE [LARGE SCALE GENOMIC DNA]</scope>
    <source>
        <strain evidence="8 9">CBS 613</strain>
    </source>
</reference>
<keyword evidence="9" id="KW-1185">Reference proteome</keyword>